<evidence type="ECO:0000313" key="3">
    <source>
        <dbReference type="Proteomes" id="UP000515703"/>
    </source>
</evidence>
<dbReference type="Proteomes" id="UP000515703">
    <property type="component" value="Chromosome"/>
</dbReference>
<keyword evidence="1" id="KW-0472">Membrane</keyword>
<feature type="transmembrane region" description="Helical" evidence="1">
    <location>
        <begin position="222"/>
        <end position="242"/>
    </location>
</feature>
<reference evidence="2 3" key="1">
    <citation type="submission" date="2020-08" db="EMBL/GenBank/DDBJ databases">
        <title>Draft genome sequencing of an Anaerocolumna strain isolated from anoxic soil subjected to BSD treatment.</title>
        <authorList>
            <person name="Uek A."/>
            <person name="Tonouchi A."/>
        </authorList>
    </citation>
    <scope>NUCLEOTIDE SEQUENCE [LARGE SCALE GENOMIC DNA]</scope>
    <source>
        <strain evidence="2 3">CTTW</strain>
    </source>
</reference>
<dbReference type="Pfam" id="PF12679">
    <property type="entry name" value="ABC2_membrane_2"/>
    <property type="match status" value="1"/>
</dbReference>
<dbReference type="PANTHER" id="PTHR37305:SF1">
    <property type="entry name" value="MEMBRANE PROTEIN"/>
    <property type="match status" value="1"/>
</dbReference>
<reference evidence="2 3" key="2">
    <citation type="submission" date="2020-08" db="EMBL/GenBank/DDBJ databases">
        <authorList>
            <person name="Ueki A."/>
            <person name="Tonouchi A."/>
        </authorList>
    </citation>
    <scope>NUCLEOTIDE SEQUENCE [LARGE SCALE GENOMIC DNA]</scope>
    <source>
        <strain evidence="2 3">CTTW</strain>
    </source>
</reference>
<keyword evidence="3" id="KW-1185">Reference proteome</keyword>
<keyword evidence="1" id="KW-1133">Transmembrane helix</keyword>
<dbReference type="AlphaFoldDB" id="A0A7M3S991"/>
<feature type="transmembrane region" description="Helical" evidence="1">
    <location>
        <begin position="12"/>
        <end position="34"/>
    </location>
</feature>
<feature type="transmembrane region" description="Helical" evidence="1">
    <location>
        <begin position="163"/>
        <end position="183"/>
    </location>
</feature>
<evidence type="ECO:0008006" key="4">
    <source>
        <dbReference type="Google" id="ProtNLM"/>
    </source>
</evidence>
<organism evidence="2 3">
    <name type="scientific">Anaerocolumna chitinilytica</name>
    <dbReference type="NCBI Taxonomy" id="1727145"/>
    <lineage>
        <taxon>Bacteria</taxon>
        <taxon>Bacillati</taxon>
        <taxon>Bacillota</taxon>
        <taxon>Clostridia</taxon>
        <taxon>Lachnospirales</taxon>
        <taxon>Lachnospiraceae</taxon>
        <taxon>Anaerocolumna</taxon>
    </lineage>
</organism>
<name>A0A7M3S991_9FIRM</name>
<dbReference type="PANTHER" id="PTHR37305">
    <property type="entry name" value="INTEGRAL MEMBRANE PROTEIN-RELATED"/>
    <property type="match status" value="1"/>
</dbReference>
<feature type="transmembrane region" description="Helical" evidence="1">
    <location>
        <begin position="130"/>
        <end position="151"/>
    </location>
</feature>
<dbReference type="GO" id="GO:0005886">
    <property type="term" value="C:plasma membrane"/>
    <property type="evidence" value="ECO:0007669"/>
    <property type="project" value="UniProtKB-SubCell"/>
</dbReference>
<evidence type="ECO:0000256" key="1">
    <source>
        <dbReference type="SAM" id="Phobius"/>
    </source>
</evidence>
<dbReference type="GO" id="GO:0140359">
    <property type="term" value="F:ABC-type transporter activity"/>
    <property type="evidence" value="ECO:0007669"/>
    <property type="project" value="InterPro"/>
</dbReference>
<accession>A0A7M3S991</accession>
<dbReference type="RefSeq" id="WP_185256756.1">
    <property type="nucleotide sequence ID" value="NZ_AP023368.1"/>
</dbReference>
<sequence length="247" mass="27161">MHKLLSADLRRLWINKTFWLTVIFMACIEGAFYLLLSEQGPMPMDLILFISLQGIGVLTSIFFSLFLGTEYSDGTLRNKLIVGHKRSRIYLASFITGIIAVTIIYLAGVLAGGVIGILSYAPPNHSIGQITLAGIIGWLACISYIAIFNLVGMLSSSKARTSIICILTAFILIFAWLIFYSIVGQGLLTGSPKVICQFLYEFNPFGQTVQTLPIDIASPWKLAVYSLLLTFVLTGLGVYVFGKKDLK</sequence>
<dbReference type="EMBL" id="AP023368">
    <property type="protein sequence ID" value="BCK01159.1"/>
    <property type="molecule type" value="Genomic_DNA"/>
</dbReference>
<protein>
    <recommendedName>
        <fullName evidence="4">ABC transporter permease</fullName>
    </recommendedName>
</protein>
<dbReference type="PROSITE" id="PS51257">
    <property type="entry name" value="PROKAR_LIPOPROTEIN"/>
    <property type="match status" value="1"/>
</dbReference>
<gene>
    <name evidence="2" type="ORF">bsdcttw_41990</name>
</gene>
<feature type="transmembrane region" description="Helical" evidence="1">
    <location>
        <begin position="89"/>
        <end position="118"/>
    </location>
</feature>
<feature type="transmembrane region" description="Helical" evidence="1">
    <location>
        <begin position="46"/>
        <end position="68"/>
    </location>
</feature>
<proteinExistence type="predicted"/>
<evidence type="ECO:0000313" key="2">
    <source>
        <dbReference type="EMBL" id="BCK01159.1"/>
    </source>
</evidence>
<dbReference type="KEGG" id="acht:bsdcttw_41990"/>
<keyword evidence="1" id="KW-0812">Transmembrane</keyword>